<dbReference type="AlphaFoldDB" id="A0A1Y2J245"/>
<evidence type="ECO:0000256" key="1">
    <source>
        <dbReference type="SAM" id="MobiDB-lite"/>
    </source>
</evidence>
<gene>
    <name evidence="2" type="ORF">PYCCODRAFT_607462</name>
</gene>
<evidence type="ECO:0000313" key="3">
    <source>
        <dbReference type="Proteomes" id="UP000193067"/>
    </source>
</evidence>
<sequence>MIVRDAQHGLGRTTRTASSSQHQQMCGVLVDDGSSATLSVPVFPSAAAQGTRGVDRGPAATYSTAQLLGNVPDPFITYTSYATRAGRMRRRPVYPLYPCPFLRLSSPSHPYVRWPLAAKPELVHQPIVLRTATTTTSLLSKSPTPTARPPLRGVTATLACPSNTPPTRRPAWLAVRRSFRPSVSHSLSPSLVPSVRLFLLTVRVCFHS</sequence>
<feature type="compositionally biased region" description="Polar residues" evidence="1">
    <location>
        <begin position="13"/>
        <end position="23"/>
    </location>
</feature>
<name>A0A1Y2J245_TRAC3</name>
<proteinExistence type="predicted"/>
<feature type="region of interest" description="Disordered" evidence="1">
    <location>
        <begin position="1"/>
        <end position="23"/>
    </location>
</feature>
<organism evidence="2 3">
    <name type="scientific">Trametes coccinea (strain BRFM310)</name>
    <name type="common">Pycnoporus coccineus</name>
    <dbReference type="NCBI Taxonomy" id="1353009"/>
    <lineage>
        <taxon>Eukaryota</taxon>
        <taxon>Fungi</taxon>
        <taxon>Dikarya</taxon>
        <taxon>Basidiomycota</taxon>
        <taxon>Agaricomycotina</taxon>
        <taxon>Agaricomycetes</taxon>
        <taxon>Polyporales</taxon>
        <taxon>Polyporaceae</taxon>
        <taxon>Trametes</taxon>
    </lineage>
</organism>
<reference evidence="2 3" key="1">
    <citation type="journal article" date="2015" name="Biotechnol. Biofuels">
        <title>Enhanced degradation of softwood versus hardwood by the white-rot fungus Pycnoporus coccineus.</title>
        <authorList>
            <person name="Couturier M."/>
            <person name="Navarro D."/>
            <person name="Chevret D."/>
            <person name="Henrissat B."/>
            <person name="Piumi F."/>
            <person name="Ruiz-Duenas F.J."/>
            <person name="Martinez A.T."/>
            <person name="Grigoriev I.V."/>
            <person name="Riley R."/>
            <person name="Lipzen A."/>
            <person name="Berrin J.G."/>
            <person name="Master E.R."/>
            <person name="Rosso M.N."/>
        </authorList>
    </citation>
    <scope>NUCLEOTIDE SEQUENCE [LARGE SCALE GENOMIC DNA]</scope>
    <source>
        <strain evidence="2 3">BRFM310</strain>
    </source>
</reference>
<accession>A0A1Y2J245</accession>
<dbReference type="EMBL" id="KZ084088">
    <property type="protein sequence ID" value="OSD07387.1"/>
    <property type="molecule type" value="Genomic_DNA"/>
</dbReference>
<evidence type="ECO:0000313" key="2">
    <source>
        <dbReference type="EMBL" id="OSD07387.1"/>
    </source>
</evidence>
<keyword evidence="3" id="KW-1185">Reference proteome</keyword>
<dbReference type="Proteomes" id="UP000193067">
    <property type="component" value="Unassembled WGS sequence"/>
</dbReference>
<protein>
    <submittedName>
        <fullName evidence="2">Uncharacterized protein</fullName>
    </submittedName>
</protein>